<name>T1HE12_RHOPR</name>
<evidence type="ECO:0000313" key="1">
    <source>
        <dbReference type="EnsemblMetazoa" id="RPRC002284-PA"/>
    </source>
</evidence>
<dbReference type="InParanoid" id="T1HE12"/>
<dbReference type="EMBL" id="ACPB03027861">
    <property type="status" value="NOT_ANNOTATED_CDS"/>
    <property type="molecule type" value="Genomic_DNA"/>
</dbReference>
<dbReference type="InterPro" id="IPR001036">
    <property type="entry name" value="Acrflvin-R"/>
</dbReference>
<dbReference type="VEuPathDB" id="VectorBase:RPRC002284"/>
<dbReference type="GO" id="GO:0042910">
    <property type="term" value="F:xenobiotic transmembrane transporter activity"/>
    <property type="evidence" value="ECO:0007669"/>
    <property type="project" value="TreeGrafter"/>
</dbReference>
<dbReference type="Gene3D" id="3.30.2090.10">
    <property type="entry name" value="Multidrug efflux transporter AcrB TolC docking domain, DN and DC subdomains"/>
    <property type="match status" value="1"/>
</dbReference>
<dbReference type="EnsemblMetazoa" id="RPRC002284-RA">
    <property type="protein sequence ID" value="RPRC002284-PA"/>
    <property type="gene ID" value="RPRC002284"/>
</dbReference>
<reference evidence="1" key="1">
    <citation type="submission" date="2015-05" db="UniProtKB">
        <authorList>
            <consortium name="EnsemblMetazoa"/>
        </authorList>
    </citation>
    <scope>IDENTIFICATION</scope>
</reference>
<dbReference type="PANTHER" id="PTHR32063:SF0">
    <property type="entry name" value="SWARMING MOTILITY PROTEIN SWRC"/>
    <property type="match status" value="1"/>
</dbReference>
<dbReference type="SUPFAM" id="SSF82693">
    <property type="entry name" value="Multidrug efflux transporter AcrB pore domain, PN1, PN2, PC1 and PC2 subdomains"/>
    <property type="match status" value="1"/>
</dbReference>
<evidence type="ECO:0000313" key="2">
    <source>
        <dbReference type="Proteomes" id="UP000015103"/>
    </source>
</evidence>
<dbReference type="InterPro" id="IPR027463">
    <property type="entry name" value="AcrB_DN_DC_subdom"/>
</dbReference>
<dbReference type="STRING" id="13249.T1HE12"/>
<organism evidence="1 2">
    <name type="scientific">Rhodnius prolixus</name>
    <name type="common">Triatomid bug</name>
    <dbReference type="NCBI Taxonomy" id="13249"/>
    <lineage>
        <taxon>Eukaryota</taxon>
        <taxon>Metazoa</taxon>
        <taxon>Ecdysozoa</taxon>
        <taxon>Arthropoda</taxon>
        <taxon>Hexapoda</taxon>
        <taxon>Insecta</taxon>
        <taxon>Pterygota</taxon>
        <taxon>Neoptera</taxon>
        <taxon>Paraneoptera</taxon>
        <taxon>Hemiptera</taxon>
        <taxon>Heteroptera</taxon>
        <taxon>Panheteroptera</taxon>
        <taxon>Cimicomorpha</taxon>
        <taxon>Reduviidae</taxon>
        <taxon>Triatominae</taxon>
        <taxon>Rhodnius</taxon>
    </lineage>
</organism>
<accession>T1HE12</accession>
<dbReference type="HOGENOM" id="CLU_119321_0_0_1"/>
<dbReference type="PANTHER" id="PTHR32063">
    <property type="match status" value="1"/>
</dbReference>
<dbReference type="Proteomes" id="UP000015103">
    <property type="component" value="Unassembled WGS sequence"/>
</dbReference>
<dbReference type="eggNOG" id="ENOG502RHH3">
    <property type="taxonomic scope" value="Eukaryota"/>
</dbReference>
<keyword evidence="2" id="KW-1185">Reference proteome</keyword>
<proteinExistence type="predicted"/>
<dbReference type="Pfam" id="PF00873">
    <property type="entry name" value="ACR_tran"/>
    <property type="match status" value="1"/>
</dbReference>
<dbReference type="AlphaFoldDB" id="T1HE12"/>
<protein>
    <submittedName>
        <fullName evidence="1">Uncharacterized protein</fullName>
    </submittedName>
</protein>
<dbReference type="Gene3D" id="3.30.70.1320">
    <property type="entry name" value="Multidrug efflux transporter AcrB pore domain like"/>
    <property type="match status" value="1"/>
</dbReference>
<dbReference type="Gene3D" id="3.30.70.1430">
    <property type="entry name" value="Multidrug efflux transporter AcrB pore domain"/>
    <property type="match status" value="1"/>
</dbReference>
<dbReference type="GO" id="GO:0005886">
    <property type="term" value="C:plasma membrane"/>
    <property type="evidence" value="ECO:0007669"/>
    <property type="project" value="TreeGrafter"/>
</dbReference>
<sequence>MPRESNPDIQIPVISVFVRLPEISVEDSEKLLAIPIENELRSIEGVKELKALATDGGAHVILEFGTEYSNKEVLDNVRSKLSNIKSKLPAEAESPVISEVNLSLFPILNVGLVGHLPERALTNIARKLKKGIESLPNVLKVEVAGVRKETIEVIIEPTY</sequence>